<name>A0A2N8PFA2_STRNR</name>
<dbReference type="PROSITE" id="PS50035">
    <property type="entry name" value="PLD"/>
    <property type="match status" value="1"/>
</dbReference>
<sequence>MHEKVLILDGSVLWHGSKNLLANIGPTDLMMRYTDPASCDRVRRLMERTRMERPARGPWRPAEQTAPAPEVSAQRAEEPDKVYPGLIRNGRLYLKVPYAQKDEAKRLLRAQWDKEAEHWWVDAAKVTKEQAARWLP</sequence>
<keyword evidence="4" id="KW-1185">Reference proteome</keyword>
<evidence type="ECO:0000256" key="1">
    <source>
        <dbReference type="SAM" id="MobiDB-lite"/>
    </source>
</evidence>
<dbReference type="InterPro" id="IPR001736">
    <property type="entry name" value="PLipase_D/transphosphatidylase"/>
</dbReference>
<dbReference type="Proteomes" id="UP000236047">
    <property type="component" value="Unassembled WGS sequence"/>
</dbReference>
<organism evidence="3 4">
    <name type="scientific">Streptomyces noursei</name>
    <name type="common">Streptomyces albulus</name>
    <dbReference type="NCBI Taxonomy" id="1971"/>
    <lineage>
        <taxon>Bacteria</taxon>
        <taxon>Bacillati</taxon>
        <taxon>Actinomycetota</taxon>
        <taxon>Actinomycetes</taxon>
        <taxon>Kitasatosporales</taxon>
        <taxon>Streptomycetaceae</taxon>
        <taxon>Streptomyces</taxon>
    </lineage>
</organism>
<dbReference type="InterPro" id="IPR043764">
    <property type="entry name" value="DUF5710"/>
</dbReference>
<dbReference type="GO" id="GO:0006793">
    <property type="term" value="P:phosphorus metabolic process"/>
    <property type="evidence" value="ECO:0007669"/>
    <property type="project" value="UniProtKB-ARBA"/>
</dbReference>
<gene>
    <name evidence="3" type="ORF">AOB60_31310</name>
</gene>
<feature type="domain" description="PLD phosphodiesterase" evidence="2">
    <location>
        <begin position="1"/>
        <end position="24"/>
    </location>
</feature>
<evidence type="ECO:0000259" key="2">
    <source>
        <dbReference type="PROSITE" id="PS50035"/>
    </source>
</evidence>
<proteinExistence type="predicted"/>
<dbReference type="AlphaFoldDB" id="A0A2N8PFA2"/>
<comment type="caution">
    <text evidence="3">The sequence shown here is derived from an EMBL/GenBank/DDBJ whole genome shotgun (WGS) entry which is preliminary data.</text>
</comment>
<dbReference type="Pfam" id="PF18974">
    <property type="entry name" value="DUF5710"/>
    <property type="match status" value="1"/>
</dbReference>
<dbReference type="EMBL" id="LJSN01000003">
    <property type="protein sequence ID" value="PNE39705.1"/>
    <property type="molecule type" value="Genomic_DNA"/>
</dbReference>
<accession>A0A2N8PFA2</accession>
<reference evidence="4" key="1">
    <citation type="submission" date="2015-09" db="EMBL/GenBank/DDBJ databases">
        <authorList>
            <person name="Graham D.E."/>
            <person name="Mahan K.M."/>
            <person name="Klingeman D.M."/>
            <person name="Fida T."/>
            <person name="Giannone R.J."/>
            <person name="Hettich R.L."/>
            <person name="Parry R.J."/>
            <person name="Spain J.C."/>
        </authorList>
    </citation>
    <scope>NUCLEOTIDE SEQUENCE [LARGE SCALE GENOMIC DNA]</scope>
    <source>
        <strain evidence="4">JCM 4701</strain>
    </source>
</reference>
<dbReference type="GO" id="GO:0003824">
    <property type="term" value="F:catalytic activity"/>
    <property type="evidence" value="ECO:0007669"/>
    <property type="project" value="InterPro"/>
</dbReference>
<feature type="region of interest" description="Disordered" evidence="1">
    <location>
        <begin position="50"/>
        <end position="79"/>
    </location>
</feature>
<evidence type="ECO:0000313" key="4">
    <source>
        <dbReference type="Proteomes" id="UP000236047"/>
    </source>
</evidence>
<protein>
    <recommendedName>
        <fullName evidence="2">PLD phosphodiesterase domain-containing protein</fullName>
    </recommendedName>
</protein>
<evidence type="ECO:0000313" key="3">
    <source>
        <dbReference type="EMBL" id="PNE39705.1"/>
    </source>
</evidence>